<name>A0A6A5K8F0_9PLEO</name>
<dbReference type="SUPFAM" id="SSF55811">
    <property type="entry name" value="Nudix"/>
    <property type="match status" value="1"/>
</dbReference>
<keyword evidence="3" id="KW-1185">Reference proteome</keyword>
<evidence type="ECO:0000259" key="1">
    <source>
        <dbReference type="PROSITE" id="PS51462"/>
    </source>
</evidence>
<dbReference type="InterPro" id="IPR015797">
    <property type="entry name" value="NUDIX_hydrolase-like_dom_sf"/>
</dbReference>
<dbReference type="PROSITE" id="PS51462">
    <property type="entry name" value="NUDIX"/>
    <property type="match status" value="1"/>
</dbReference>
<evidence type="ECO:0000313" key="2">
    <source>
        <dbReference type="EMBL" id="KAF1834075.1"/>
    </source>
</evidence>
<dbReference type="InterPro" id="IPR000086">
    <property type="entry name" value="NUDIX_hydrolase_dom"/>
</dbReference>
<dbReference type="Gene3D" id="3.90.79.10">
    <property type="entry name" value="Nucleoside Triphosphate Pyrophosphohydrolase"/>
    <property type="match status" value="1"/>
</dbReference>
<proteinExistence type="predicted"/>
<protein>
    <recommendedName>
        <fullName evidence="1">Nudix hydrolase domain-containing protein</fullName>
    </recommendedName>
</protein>
<organism evidence="2 3">
    <name type="scientific">Decorospora gaudefroyi</name>
    <dbReference type="NCBI Taxonomy" id="184978"/>
    <lineage>
        <taxon>Eukaryota</taxon>
        <taxon>Fungi</taxon>
        <taxon>Dikarya</taxon>
        <taxon>Ascomycota</taxon>
        <taxon>Pezizomycotina</taxon>
        <taxon>Dothideomycetes</taxon>
        <taxon>Pleosporomycetidae</taxon>
        <taxon>Pleosporales</taxon>
        <taxon>Pleosporineae</taxon>
        <taxon>Pleosporaceae</taxon>
        <taxon>Decorospora</taxon>
    </lineage>
</organism>
<dbReference type="PANTHER" id="PTHR43736:SF1">
    <property type="entry name" value="DIHYDRONEOPTERIN TRIPHOSPHATE DIPHOSPHATASE"/>
    <property type="match status" value="1"/>
</dbReference>
<dbReference type="AlphaFoldDB" id="A0A6A5K8F0"/>
<reference evidence="2" key="1">
    <citation type="submission" date="2020-01" db="EMBL/GenBank/DDBJ databases">
        <authorList>
            <consortium name="DOE Joint Genome Institute"/>
            <person name="Haridas S."/>
            <person name="Albert R."/>
            <person name="Binder M."/>
            <person name="Bloem J."/>
            <person name="Labutti K."/>
            <person name="Salamov A."/>
            <person name="Andreopoulos B."/>
            <person name="Baker S.E."/>
            <person name="Barry K."/>
            <person name="Bills G."/>
            <person name="Bluhm B.H."/>
            <person name="Cannon C."/>
            <person name="Castanera R."/>
            <person name="Culley D.E."/>
            <person name="Daum C."/>
            <person name="Ezra D."/>
            <person name="Gonzalez J.B."/>
            <person name="Henrissat B."/>
            <person name="Kuo A."/>
            <person name="Liang C."/>
            <person name="Lipzen A."/>
            <person name="Lutzoni F."/>
            <person name="Magnuson J."/>
            <person name="Mondo S."/>
            <person name="Nolan M."/>
            <person name="Ohm R."/>
            <person name="Pangilinan J."/>
            <person name="Park H.-J."/>
            <person name="Ramirez L."/>
            <person name="Alfaro M."/>
            <person name="Sun H."/>
            <person name="Tritt A."/>
            <person name="Yoshinaga Y."/>
            <person name="Zwiers L.-H."/>
            <person name="Turgeon B.G."/>
            <person name="Goodwin S.B."/>
            <person name="Spatafora J.W."/>
            <person name="Crous P.W."/>
            <person name="Grigoriev I.V."/>
        </authorList>
    </citation>
    <scope>NUCLEOTIDE SEQUENCE</scope>
    <source>
        <strain evidence="2">P77</strain>
    </source>
</reference>
<dbReference type="PANTHER" id="PTHR43736">
    <property type="entry name" value="ADP-RIBOSE PYROPHOSPHATASE"/>
    <property type="match status" value="1"/>
</dbReference>
<dbReference type="OrthoDB" id="276276at2759"/>
<dbReference type="Pfam" id="PF00293">
    <property type="entry name" value="NUDIX"/>
    <property type="match status" value="1"/>
</dbReference>
<feature type="domain" description="Nudix hydrolase" evidence="1">
    <location>
        <begin position="31"/>
        <end position="166"/>
    </location>
</feature>
<dbReference type="EMBL" id="ML975308">
    <property type="protein sequence ID" value="KAF1834075.1"/>
    <property type="molecule type" value="Genomic_DNA"/>
</dbReference>
<sequence length="189" mass="21234">MAISSTTLDYSSSLREYMVSEKDYLSQHPEYDLVATGAIVFNKEGRLLLVQRAADEQAFPNLWIPGGKVDDTDETIVQAAVRELKEETGLEATRVVRKVSHFTFGDKRPGRPTKTWLKLVFEVEVQSTDDVVLDPIEHQEFVFASEEDIVNDVVGEARLRYISPANKAVKLEAFRVRREGMSSAQQGVA</sequence>
<evidence type="ECO:0000313" key="3">
    <source>
        <dbReference type="Proteomes" id="UP000800040"/>
    </source>
</evidence>
<accession>A0A6A5K8F0</accession>
<gene>
    <name evidence="2" type="ORF">BDW02DRAFT_354191</name>
</gene>
<dbReference type="Proteomes" id="UP000800040">
    <property type="component" value="Unassembled WGS sequence"/>
</dbReference>
<dbReference type="CDD" id="cd02883">
    <property type="entry name" value="NUDIX_Hydrolase"/>
    <property type="match status" value="1"/>
</dbReference>